<evidence type="ECO:0000313" key="2">
    <source>
        <dbReference type="Proteomes" id="UP000232133"/>
    </source>
</evidence>
<gene>
    <name evidence="1" type="ORF">BK798_05085</name>
</gene>
<reference evidence="1 2" key="1">
    <citation type="submission" date="2016-10" db="EMBL/GenBank/DDBJ databases">
        <authorList>
            <person name="Varghese N."/>
        </authorList>
    </citation>
    <scope>NUCLEOTIDE SEQUENCE [LARGE SCALE GENOMIC DNA]</scope>
    <source>
        <strain evidence="1 2">KB11</strain>
    </source>
</reference>
<dbReference type="NCBIfam" id="TIGR04396">
    <property type="entry name" value="surf_polysacc"/>
    <property type="match status" value="1"/>
</dbReference>
<dbReference type="RefSeq" id="WP_019262862.1">
    <property type="nucleotide sequence ID" value="NZ_CAYAUL010000055.1"/>
</dbReference>
<dbReference type="EMBL" id="CP017803">
    <property type="protein sequence ID" value="ATZ59837.1"/>
    <property type="molecule type" value="Genomic_DNA"/>
</dbReference>
<proteinExistence type="predicted"/>
<protein>
    <submittedName>
        <fullName evidence="1">Uncharacterized protein</fullName>
    </submittedName>
</protein>
<evidence type="ECO:0000313" key="1">
    <source>
        <dbReference type="EMBL" id="ATZ59837.1"/>
    </source>
</evidence>
<dbReference type="GeneID" id="35118729"/>
<dbReference type="AlphaFoldDB" id="A0A2H4U6T8"/>
<accession>A0A2H4U6T8</accession>
<organism evidence="1 2">
    <name type="scientific">Methanobrevibacter smithii</name>
    <dbReference type="NCBI Taxonomy" id="2173"/>
    <lineage>
        <taxon>Archaea</taxon>
        <taxon>Methanobacteriati</taxon>
        <taxon>Methanobacteriota</taxon>
        <taxon>Methanomada group</taxon>
        <taxon>Methanobacteria</taxon>
        <taxon>Methanobacteriales</taxon>
        <taxon>Methanobacteriaceae</taxon>
        <taxon>Methanobrevibacter</taxon>
    </lineage>
</organism>
<sequence length="431" mass="51151">MADIVIFYELPERELNNANLLKAEFEKRGYSVDILGYYNYRELIFPRKYKPKLLIGQAGYNNNDIERYTVRFKPKIDKILNLRYEQVIAKRILDSKAHYPKEYMKKASHVCWSEKIKQDMMAEGIDEKNLPVTGDIKTDFSNHRFDSFFKTKDQLASEFNLDSSKEWILFISSFTFNEKDSKRLMSMNHNLDDGKYMQKWNVESKAIVMEWFEKFLKAHPEKEFIYRPHPVEFNVLDEDSTISILDEKYPNFHYINKYAIQEWIRPCDYLNTVISTSIIDVYLLEKQCNILRPVELNPDFDNPLLVGAKTICTYDEFEKLNTDKNTDEFPVSREMIGQYYDFGDKLAYERICDYAEKMINDDSFKHDFYPNPSRFHRLKFIIKRSLDVPKLIPAVIKSAIKNKSSTSKTKDNRSIYEKNAKKIREIVNQSS</sequence>
<name>A0A2H4U6T8_METSM</name>
<dbReference type="Proteomes" id="UP000232133">
    <property type="component" value="Chromosome"/>
</dbReference>
<dbReference type="SUPFAM" id="SSF53756">
    <property type="entry name" value="UDP-Glycosyltransferase/glycogen phosphorylase"/>
    <property type="match status" value="1"/>
</dbReference>
<dbReference type="InterPro" id="IPR030906">
    <property type="entry name" value="Surf_polysacc"/>
</dbReference>